<protein>
    <recommendedName>
        <fullName evidence="4">Vacuolar protein sorting-associated protein 29</fullName>
    </recommendedName>
</protein>
<organism evidence="2 3">
    <name type="scientific">Pichia membranifaciens</name>
    <dbReference type="NCBI Taxonomy" id="4926"/>
    <lineage>
        <taxon>Eukaryota</taxon>
        <taxon>Fungi</taxon>
        <taxon>Dikarya</taxon>
        <taxon>Ascomycota</taxon>
        <taxon>Saccharomycotina</taxon>
        <taxon>Pichiomycetes</taxon>
        <taxon>Pichiales</taxon>
        <taxon>Pichiaceae</taxon>
        <taxon>Pichia</taxon>
    </lineage>
</organism>
<evidence type="ECO:0000313" key="3">
    <source>
        <dbReference type="Proteomes" id="UP000186136"/>
    </source>
</evidence>
<dbReference type="InterPro" id="IPR029052">
    <property type="entry name" value="Metallo-depent_PP-like"/>
</dbReference>
<name>A0A1Q2YHZ6_9ASCO</name>
<dbReference type="AlphaFoldDB" id="A0A1Q2YHZ6"/>
<feature type="compositionally biased region" description="Low complexity" evidence="1">
    <location>
        <begin position="63"/>
        <end position="75"/>
    </location>
</feature>
<accession>A0A1Q2YHZ6</accession>
<evidence type="ECO:0008006" key="4">
    <source>
        <dbReference type="Google" id="ProtNLM"/>
    </source>
</evidence>
<sequence length="160" mass="16301">MMDADVLIYGSTHKVEAYTLDGKFFVNPGTGTGAYSTDSLDKEDRMMINKLVADKHARTQEKASAGAEADASAGAVRNGESNDAVGKAGDAAKGAGDAAEGAGDAGDAKEPHEADETQNKKFSNAPTDTKNTADGDNTAEASKPTVSPDLVPPTAIKAAV</sequence>
<evidence type="ECO:0000313" key="2">
    <source>
        <dbReference type="EMBL" id="GAV29135.1"/>
    </source>
</evidence>
<evidence type="ECO:0000256" key="1">
    <source>
        <dbReference type="SAM" id="MobiDB-lite"/>
    </source>
</evidence>
<feature type="region of interest" description="Disordered" evidence="1">
    <location>
        <begin position="55"/>
        <end position="160"/>
    </location>
</feature>
<dbReference type="EMBL" id="BDGI01000102">
    <property type="protein sequence ID" value="GAV29135.1"/>
    <property type="molecule type" value="Genomic_DNA"/>
</dbReference>
<comment type="caution">
    <text evidence="2">The sequence shown here is derived from an EMBL/GenBank/DDBJ whole genome shotgun (WGS) entry which is preliminary data.</text>
</comment>
<feature type="compositionally biased region" description="Low complexity" evidence="1">
    <location>
        <begin position="83"/>
        <end position="102"/>
    </location>
</feature>
<dbReference type="SUPFAM" id="SSF56300">
    <property type="entry name" value="Metallo-dependent phosphatases"/>
    <property type="match status" value="1"/>
</dbReference>
<feature type="compositionally biased region" description="Basic and acidic residues" evidence="1">
    <location>
        <begin position="106"/>
        <end position="119"/>
    </location>
</feature>
<dbReference type="OrthoDB" id="10258130at2759"/>
<gene>
    <name evidence="2" type="ORF">PMKS-002615</name>
</gene>
<reference evidence="2 3" key="1">
    <citation type="submission" date="2016-08" db="EMBL/GenBank/DDBJ databases">
        <title>Whole genome shotgun sequence of Pichia membranifaciens KS47-1.</title>
        <authorList>
            <person name="Konishi M."/>
            <person name="Ishida M."/>
            <person name="Arakawa T."/>
            <person name="Kato Y."/>
            <person name="Horiuchi J."/>
        </authorList>
    </citation>
    <scope>NUCLEOTIDE SEQUENCE [LARGE SCALE GENOMIC DNA]</scope>
    <source>
        <strain evidence="2 3">KS47-1</strain>
    </source>
</reference>
<feature type="compositionally biased region" description="Polar residues" evidence="1">
    <location>
        <begin position="120"/>
        <end position="135"/>
    </location>
</feature>
<keyword evidence="3" id="KW-1185">Reference proteome</keyword>
<dbReference type="Gene3D" id="3.60.21.10">
    <property type="match status" value="1"/>
</dbReference>
<proteinExistence type="predicted"/>
<dbReference type="Proteomes" id="UP000186136">
    <property type="component" value="Unassembled WGS sequence"/>
</dbReference>